<reference evidence="1" key="1">
    <citation type="journal article" date="2020" name="Fungal Divers.">
        <title>Resolving the Mortierellaceae phylogeny through synthesis of multi-gene phylogenetics and phylogenomics.</title>
        <authorList>
            <person name="Vandepol N."/>
            <person name="Liber J."/>
            <person name="Desiro A."/>
            <person name="Na H."/>
            <person name="Kennedy M."/>
            <person name="Barry K."/>
            <person name="Grigoriev I.V."/>
            <person name="Miller A.N."/>
            <person name="O'Donnell K."/>
            <person name="Stajich J.E."/>
            <person name="Bonito G."/>
        </authorList>
    </citation>
    <scope>NUCLEOTIDE SEQUENCE</scope>
    <source>
        <strain evidence="1">NRRL 2769</strain>
    </source>
</reference>
<gene>
    <name evidence="1" type="ORF">BGZ80_002399</name>
</gene>
<evidence type="ECO:0000313" key="1">
    <source>
        <dbReference type="EMBL" id="KAG0021431.1"/>
    </source>
</evidence>
<protein>
    <submittedName>
        <fullName evidence="1">Uncharacterized protein</fullName>
    </submittedName>
</protein>
<dbReference type="OrthoDB" id="4540679at2759"/>
<organism evidence="1 2">
    <name type="scientific">Entomortierella chlamydospora</name>
    <dbReference type="NCBI Taxonomy" id="101097"/>
    <lineage>
        <taxon>Eukaryota</taxon>
        <taxon>Fungi</taxon>
        <taxon>Fungi incertae sedis</taxon>
        <taxon>Mucoromycota</taxon>
        <taxon>Mortierellomycotina</taxon>
        <taxon>Mortierellomycetes</taxon>
        <taxon>Mortierellales</taxon>
        <taxon>Mortierellaceae</taxon>
        <taxon>Entomortierella</taxon>
    </lineage>
</organism>
<evidence type="ECO:0000313" key="2">
    <source>
        <dbReference type="Proteomes" id="UP000703661"/>
    </source>
</evidence>
<name>A0A9P6N2J7_9FUNG</name>
<sequence>MYKFTDVKRENDTNAFYYSESDVKKSRVEIDYNGCLLTEQQLRSYFGIDNSKMMELPEILIVPIFNSTSKNAKKDSWYSITGHVVVYKPLAWVPKVTLLNTIPRSKITTRTEIKPTKIEPSKLYTNLGTDFTLSIRGGWKGVRTKSTNVKANADNMASERVYERYVTLSLSDEMDMTWGGIDKWDDIKVKKSDLRYVNHLQFHPIAMSGSGHVNSLYLQVLPGFNEQKMLTNLHIIFSCESWANWFAYKGESREVEEYRDEVLAMPESHPPLVTFIPVELNCEPRSTA</sequence>
<dbReference type="EMBL" id="JAAAID010000159">
    <property type="protein sequence ID" value="KAG0021431.1"/>
    <property type="molecule type" value="Genomic_DNA"/>
</dbReference>
<proteinExistence type="predicted"/>
<dbReference type="AlphaFoldDB" id="A0A9P6N2J7"/>
<comment type="caution">
    <text evidence="1">The sequence shown here is derived from an EMBL/GenBank/DDBJ whole genome shotgun (WGS) entry which is preliminary data.</text>
</comment>
<accession>A0A9P6N2J7</accession>
<keyword evidence="2" id="KW-1185">Reference proteome</keyword>
<dbReference type="Proteomes" id="UP000703661">
    <property type="component" value="Unassembled WGS sequence"/>
</dbReference>